<gene>
    <name evidence="1" type="ORF">ACFQE6_23450</name>
</gene>
<accession>A0ABD5STK8</accession>
<evidence type="ECO:0000313" key="2">
    <source>
        <dbReference type="Proteomes" id="UP001596383"/>
    </source>
</evidence>
<dbReference type="RefSeq" id="WP_273740697.1">
    <property type="nucleotide sequence ID" value="NZ_JAQIVI010000433.1"/>
</dbReference>
<evidence type="ECO:0000313" key="1">
    <source>
        <dbReference type="EMBL" id="MFC6767840.1"/>
    </source>
</evidence>
<proteinExistence type="predicted"/>
<name>A0ABD5STK8_9EURY</name>
<dbReference type="Proteomes" id="UP001596383">
    <property type="component" value="Unassembled WGS sequence"/>
</dbReference>
<protein>
    <submittedName>
        <fullName evidence="1">Uncharacterized protein</fullName>
    </submittedName>
</protein>
<sequence>AGRGAPRFAGRERVVLAAELEQVHGRLSPRLEYEAAAFRESLADRLSDVSAPTTDSRTDLIENERSAIATTWNRHALPGRLLLTGEGRLLTAAESPTVHGRVAPVHMVCEATTSHYSHGMRDRRSRTIRMVRGTGGSALPFARANSVRGSLDGEPRPSARHPAWF</sequence>
<organism evidence="1 2">
    <name type="scientific">Natrinema soli</name>
    <dbReference type="NCBI Taxonomy" id="1930624"/>
    <lineage>
        <taxon>Archaea</taxon>
        <taxon>Methanobacteriati</taxon>
        <taxon>Methanobacteriota</taxon>
        <taxon>Stenosarchaea group</taxon>
        <taxon>Halobacteria</taxon>
        <taxon>Halobacteriales</taxon>
        <taxon>Natrialbaceae</taxon>
        <taxon>Natrinema</taxon>
    </lineage>
</organism>
<reference evidence="1 2" key="1">
    <citation type="journal article" date="2019" name="Int. J. Syst. Evol. Microbiol.">
        <title>The Global Catalogue of Microorganisms (GCM) 10K type strain sequencing project: providing services to taxonomists for standard genome sequencing and annotation.</title>
        <authorList>
            <consortium name="The Broad Institute Genomics Platform"/>
            <consortium name="The Broad Institute Genome Sequencing Center for Infectious Disease"/>
            <person name="Wu L."/>
            <person name="Ma J."/>
        </authorList>
    </citation>
    <scope>NUCLEOTIDE SEQUENCE [LARGE SCALE GENOMIC DNA]</scope>
    <source>
        <strain evidence="1 2">LMG 29247</strain>
    </source>
</reference>
<comment type="caution">
    <text evidence="1">The sequence shown here is derived from an EMBL/GenBank/DDBJ whole genome shotgun (WGS) entry which is preliminary data.</text>
</comment>
<dbReference type="EMBL" id="JBHSWV010000433">
    <property type="protein sequence ID" value="MFC6767840.1"/>
    <property type="molecule type" value="Genomic_DNA"/>
</dbReference>
<feature type="non-terminal residue" evidence="1">
    <location>
        <position position="1"/>
    </location>
</feature>
<keyword evidence="2" id="KW-1185">Reference proteome</keyword>
<dbReference type="AlphaFoldDB" id="A0ABD5STK8"/>